<keyword evidence="5" id="KW-0449">Lipoprotein</keyword>
<evidence type="ECO:0000256" key="6">
    <source>
        <dbReference type="SAM" id="SignalP"/>
    </source>
</evidence>
<evidence type="ECO:0000256" key="1">
    <source>
        <dbReference type="ARBA" id="ARBA00022475"/>
    </source>
</evidence>
<dbReference type="PANTHER" id="PTHR43649:SF33">
    <property type="entry name" value="POLYGALACTURONAN_RHAMNOGALACTURONAN-BINDING PROTEIN YTCQ"/>
    <property type="match status" value="1"/>
</dbReference>
<dbReference type="Proteomes" id="UP001165584">
    <property type="component" value="Unassembled WGS sequence"/>
</dbReference>
<protein>
    <submittedName>
        <fullName evidence="7">Sugar ABC transporter substrate-binding protein</fullName>
    </submittedName>
</protein>
<dbReference type="CDD" id="cd13585">
    <property type="entry name" value="PBP2_TMBP_like"/>
    <property type="match status" value="1"/>
</dbReference>
<proteinExistence type="predicted"/>
<dbReference type="Gene3D" id="3.40.190.10">
    <property type="entry name" value="Periplasmic binding protein-like II"/>
    <property type="match status" value="3"/>
</dbReference>
<dbReference type="Pfam" id="PF01547">
    <property type="entry name" value="SBP_bac_1"/>
    <property type="match status" value="1"/>
</dbReference>
<evidence type="ECO:0000256" key="2">
    <source>
        <dbReference type="ARBA" id="ARBA00022729"/>
    </source>
</evidence>
<keyword evidence="1" id="KW-1003">Cell membrane</keyword>
<name>A0ABT2GKU8_9MICO</name>
<dbReference type="PROSITE" id="PS51257">
    <property type="entry name" value="PROKAR_LIPOPROTEIN"/>
    <property type="match status" value="1"/>
</dbReference>
<keyword evidence="8" id="KW-1185">Reference proteome</keyword>
<feature type="chain" id="PRO_5045092059" evidence="6">
    <location>
        <begin position="28"/>
        <end position="445"/>
    </location>
</feature>
<organism evidence="7 8">
    <name type="scientific">Herbiconiux aconitum</name>
    <dbReference type="NCBI Taxonomy" id="2970913"/>
    <lineage>
        <taxon>Bacteria</taxon>
        <taxon>Bacillati</taxon>
        <taxon>Actinomycetota</taxon>
        <taxon>Actinomycetes</taxon>
        <taxon>Micrococcales</taxon>
        <taxon>Microbacteriaceae</taxon>
        <taxon>Herbiconiux</taxon>
    </lineage>
</organism>
<keyword evidence="2 6" id="KW-0732">Signal</keyword>
<dbReference type="InterPro" id="IPR050490">
    <property type="entry name" value="Bact_solute-bd_prot1"/>
</dbReference>
<accession>A0ABT2GKU8</accession>
<dbReference type="InterPro" id="IPR006059">
    <property type="entry name" value="SBP"/>
</dbReference>
<dbReference type="RefSeq" id="WP_259504451.1">
    <property type="nucleotide sequence ID" value="NZ_JANLCM010000001.1"/>
</dbReference>
<evidence type="ECO:0000313" key="8">
    <source>
        <dbReference type="Proteomes" id="UP001165584"/>
    </source>
</evidence>
<reference evidence="7" key="1">
    <citation type="submission" date="2022-08" db="EMBL/GenBank/DDBJ databases">
        <authorList>
            <person name="Deng Y."/>
            <person name="Han X.-F."/>
            <person name="Zhang Y.-Q."/>
        </authorList>
    </citation>
    <scope>NUCLEOTIDE SEQUENCE</scope>
    <source>
        <strain evidence="7">CPCC 205763</strain>
    </source>
</reference>
<evidence type="ECO:0000313" key="7">
    <source>
        <dbReference type="EMBL" id="MCS5716844.1"/>
    </source>
</evidence>
<gene>
    <name evidence="7" type="ORF">N1027_01705</name>
</gene>
<feature type="signal peptide" evidence="6">
    <location>
        <begin position="1"/>
        <end position="27"/>
    </location>
</feature>
<dbReference type="EMBL" id="JANLCM010000001">
    <property type="protein sequence ID" value="MCS5716844.1"/>
    <property type="molecule type" value="Genomic_DNA"/>
</dbReference>
<dbReference type="PANTHER" id="PTHR43649">
    <property type="entry name" value="ARABINOSE-BINDING PROTEIN-RELATED"/>
    <property type="match status" value="1"/>
</dbReference>
<keyword evidence="4" id="KW-0564">Palmitate</keyword>
<keyword evidence="3" id="KW-0472">Membrane</keyword>
<evidence type="ECO:0000256" key="4">
    <source>
        <dbReference type="ARBA" id="ARBA00023139"/>
    </source>
</evidence>
<sequence length="445" mass="47355">MFGLRTHRSIRLAIAGVVTVGVAASLAACSSSGGDTASTASAENPVQITFQSWVPNIDQAVDAFNASHDDVKVTLETVTAGPDGGYAKMLSAVQAGNPADVAQLGYDAIPDFLVNDALEDITDYVGDSSDLFVPWQWDTGVFNDKVYAVPQASGPLGQFYRKDIFDSLGIAYPTTWDEYYQAAKTIHASDPNKYITAFAFNQAPWLIGLSQQGGANWFSTSDDAWNVDIADASTLKVAEFWQKLIDEGLVKIEADFSSEWNADIQNGNVATWISGSWADAILRGTAPDTAGKWAVGAMPQWQAGQDVSATWAGGSASAVLKGSKHPKEAAEFALWLNSDPESVNILTNVGAGWPAIADTSQITSLQNDPDVFSFYGGQDIWDVFAASDAAVDTSWKWPPLSSTLFSSLTDNVKSAVEGGTPLTDAYTKTQDDMVAALKAKGISVN</sequence>
<evidence type="ECO:0000256" key="3">
    <source>
        <dbReference type="ARBA" id="ARBA00023136"/>
    </source>
</evidence>
<comment type="caution">
    <text evidence="7">The sequence shown here is derived from an EMBL/GenBank/DDBJ whole genome shotgun (WGS) entry which is preliminary data.</text>
</comment>
<dbReference type="SUPFAM" id="SSF53850">
    <property type="entry name" value="Periplasmic binding protein-like II"/>
    <property type="match status" value="1"/>
</dbReference>
<evidence type="ECO:0000256" key="5">
    <source>
        <dbReference type="ARBA" id="ARBA00023288"/>
    </source>
</evidence>